<feature type="transmembrane region" description="Helical" evidence="6">
    <location>
        <begin position="268"/>
        <end position="289"/>
    </location>
</feature>
<dbReference type="PROSITE" id="PS00216">
    <property type="entry name" value="SUGAR_TRANSPORT_1"/>
    <property type="match status" value="1"/>
</dbReference>
<accession>A0A1G6HES2</accession>
<dbReference type="GO" id="GO:0005886">
    <property type="term" value="C:plasma membrane"/>
    <property type="evidence" value="ECO:0007669"/>
    <property type="project" value="UniProtKB-SubCell"/>
</dbReference>
<evidence type="ECO:0000256" key="6">
    <source>
        <dbReference type="SAM" id="Phobius"/>
    </source>
</evidence>
<feature type="transmembrane region" description="Helical" evidence="6">
    <location>
        <begin position="82"/>
        <end position="103"/>
    </location>
</feature>
<sequence>MTLTPEPVGAAAAAPPGEADLASGPTPTTRASRAWVTKFTLAYLGINIVWAGPAQVLMSPQVERLTTAAPWGFFSDTKETNLALIGFITGVFAMISTPLWGALSDRTSTRWGRRTPWMAVGLVIVTIAMIGAGLSQTLPALLLSWVAFQVAINAVISPLSATVPDHVPTEQRGLVSGWYGFAYTFAVVTGTALGTIATAVWAGALGITMGYVICALACVVAMTPFLLDRWERRGDAPARPTLAPFRWADLRACYWVDVRRYPDFGWAWLTRFIVTLSSATALFYLYYYLQDGVGLVRDDAASGAQGGLRVSDGVLVLTAVYALSVFLTVVVAGIVSDKLGRRRVFVASSAVFVSTATLLMAFVPTFSVTVVAAIILGLGTGVFTSVDFALVTEVLPAAESNGKDIGIINLAIALPNVLSPVVAAFMVNSFGGYTGLYLLSGALSILGGVLVYRIKGVR</sequence>
<feature type="transmembrane region" description="Helical" evidence="6">
    <location>
        <begin position="369"/>
        <end position="395"/>
    </location>
</feature>
<dbReference type="Pfam" id="PF07690">
    <property type="entry name" value="MFS_1"/>
    <property type="match status" value="2"/>
</dbReference>
<dbReference type="Proteomes" id="UP000199039">
    <property type="component" value="Unassembled WGS sequence"/>
</dbReference>
<evidence type="ECO:0000256" key="5">
    <source>
        <dbReference type="SAM" id="MobiDB-lite"/>
    </source>
</evidence>
<evidence type="ECO:0000256" key="1">
    <source>
        <dbReference type="ARBA" id="ARBA00004651"/>
    </source>
</evidence>
<dbReference type="PANTHER" id="PTHR23528:SF1">
    <property type="entry name" value="MAJOR FACILITATOR SUPERFAMILY (MFS) PROFILE DOMAIN-CONTAINING PROTEIN"/>
    <property type="match status" value="1"/>
</dbReference>
<feature type="domain" description="Major facilitator superfamily (MFS) profile" evidence="7">
    <location>
        <begin position="272"/>
        <end position="458"/>
    </location>
</feature>
<feature type="transmembrane region" description="Helical" evidence="6">
    <location>
        <begin position="433"/>
        <end position="452"/>
    </location>
</feature>
<evidence type="ECO:0000259" key="7">
    <source>
        <dbReference type="PROSITE" id="PS50850"/>
    </source>
</evidence>
<dbReference type="OrthoDB" id="7584869at2"/>
<dbReference type="InterPro" id="IPR005829">
    <property type="entry name" value="Sugar_transporter_CS"/>
</dbReference>
<proteinExistence type="predicted"/>
<reference evidence="8 9" key="1">
    <citation type="submission" date="2016-09" db="EMBL/GenBank/DDBJ databases">
        <authorList>
            <person name="Capua I."/>
            <person name="De Benedictis P."/>
            <person name="Joannis T."/>
            <person name="Lombin L.H."/>
            <person name="Cattoli G."/>
        </authorList>
    </citation>
    <scope>NUCLEOTIDE SEQUENCE [LARGE SCALE GENOMIC DNA]</scope>
    <source>
        <strain evidence="8 9">ISLP-3</strain>
    </source>
</reference>
<dbReference type="InterPro" id="IPR036259">
    <property type="entry name" value="MFS_trans_sf"/>
</dbReference>
<dbReference type="STRING" id="1814289.SAMN05216410_0973"/>
<dbReference type="SUPFAM" id="SSF103473">
    <property type="entry name" value="MFS general substrate transporter"/>
    <property type="match status" value="1"/>
</dbReference>
<protein>
    <submittedName>
        <fullName evidence="8">Na+/melibiose symporter</fullName>
    </submittedName>
</protein>
<keyword evidence="2 6" id="KW-0812">Transmembrane</keyword>
<dbReference type="RefSeq" id="WP_093181173.1">
    <property type="nucleotide sequence ID" value="NZ_FMYH01000001.1"/>
</dbReference>
<keyword evidence="3 6" id="KW-1133">Transmembrane helix</keyword>
<feature type="transmembrane region" description="Helical" evidence="6">
    <location>
        <begin position="208"/>
        <end position="227"/>
    </location>
</feature>
<feature type="compositionally biased region" description="Low complexity" evidence="5">
    <location>
        <begin position="1"/>
        <end position="19"/>
    </location>
</feature>
<evidence type="ECO:0000256" key="4">
    <source>
        <dbReference type="ARBA" id="ARBA00023136"/>
    </source>
</evidence>
<dbReference type="GO" id="GO:0022857">
    <property type="term" value="F:transmembrane transporter activity"/>
    <property type="evidence" value="ECO:0007669"/>
    <property type="project" value="InterPro"/>
</dbReference>
<feature type="transmembrane region" description="Helical" evidence="6">
    <location>
        <begin position="115"/>
        <end position="134"/>
    </location>
</feature>
<feature type="transmembrane region" description="Helical" evidence="6">
    <location>
        <begin position="40"/>
        <end position="62"/>
    </location>
</feature>
<dbReference type="PANTHER" id="PTHR23528">
    <property type="match status" value="1"/>
</dbReference>
<feature type="transmembrane region" description="Helical" evidence="6">
    <location>
        <begin position="314"/>
        <end position="335"/>
    </location>
</feature>
<keyword evidence="4 6" id="KW-0472">Membrane</keyword>
<dbReference type="Gene3D" id="1.20.1250.20">
    <property type="entry name" value="MFS general substrate transporter like domains"/>
    <property type="match status" value="2"/>
</dbReference>
<feature type="transmembrane region" description="Helical" evidence="6">
    <location>
        <begin position="180"/>
        <end position="202"/>
    </location>
</feature>
<feature type="transmembrane region" description="Helical" evidence="6">
    <location>
        <begin position="344"/>
        <end position="363"/>
    </location>
</feature>
<dbReference type="InterPro" id="IPR011701">
    <property type="entry name" value="MFS"/>
</dbReference>
<dbReference type="PROSITE" id="PS50850">
    <property type="entry name" value="MFS"/>
    <property type="match status" value="1"/>
</dbReference>
<gene>
    <name evidence="8" type="ORF">SAMN05216410_0973</name>
</gene>
<evidence type="ECO:0000313" key="9">
    <source>
        <dbReference type="Proteomes" id="UP000199039"/>
    </source>
</evidence>
<feature type="region of interest" description="Disordered" evidence="5">
    <location>
        <begin position="1"/>
        <end position="29"/>
    </location>
</feature>
<organism evidence="8 9">
    <name type="scientific">Sanguibacter gelidistatuariae</name>
    <dbReference type="NCBI Taxonomy" id="1814289"/>
    <lineage>
        <taxon>Bacteria</taxon>
        <taxon>Bacillati</taxon>
        <taxon>Actinomycetota</taxon>
        <taxon>Actinomycetes</taxon>
        <taxon>Micrococcales</taxon>
        <taxon>Sanguibacteraceae</taxon>
        <taxon>Sanguibacter</taxon>
    </lineage>
</organism>
<dbReference type="AlphaFoldDB" id="A0A1G6HES2"/>
<dbReference type="EMBL" id="FMYH01000001">
    <property type="protein sequence ID" value="SDB92807.1"/>
    <property type="molecule type" value="Genomic_DNA"/>
</dbReference>
<evidence type="ECO:0000256" key="2">
    <source>
        <dbReference type="ARBA" id="ARBA00022692"/>
    </source>
</evidence>
<feature type="transmembrane region" description="Helical" evidence="6">
    <location>
        <begin position="140"/>
        <end position="159"/>
    </location>
</feature>
<dbReference type="InterPro" id="IPR020846">
    <property type="entry name" value="MFS_dom"/>
</dbReference>
<evidence type="ECO:0000313" key="8">
    <source>
        <dbReference type="EMBL" id="SDB92807.1"/>
    </source>
</evidence>
<evidence type="ECO:0000256" key="3">
    <source>
        <dbReference type="ARBA" id="ARBA00022989"/>
    </source>
</evidence>
<keyword evidence="9" id="KW-1185">Reference proteome</keyword>
<comment type="subcellular location">
    <subcellularLocation>
        <location evidence="1">Cell membrane</location>
        <topology evidence="1">Multi-pass membrane protein</topology>
    </subcellularLocation>
</comment>
<feature type="transmembrane region" description="Helical" evidence="6">
    <location>
        <begin position="407"/>
        <end position="427"/>
    </location>
</feature>
<name>A0A1G6HES2_9MICO</name>